<name>B9ELE3_SALSA</name>
<proteinExistence type="evidence at transcript level"/>
<dbReference type="EMBL" id="BT056468">
    <property type="protein sequence ID" value="ACM08340.1"/>
    <property type="molecule type" value="mRNA"/>
</dbReference>
<reference evidence="1" key="1">
    <citation type="submission" date="2009-01" db="EMBL/GenBank/DDBJ databases">
        <authorList>
            <consortium name="cGRASP (B.F. Koop &amp; W.S. Davidson)"/>
            <person name="Leong J."/>
            <person name="von Schalburg K."/>
            <person name="Cooper G."/>
            <person name="Moore R."/>
            <person name="Holt R."/>
            <person name="Davidson W.S."/>
            <person name="Koop B.F."/>
        </authorList>
    </citation>
    <scope>NUCLEOTIDE SEQUENCE</scope>
    <source>
        <tissue evidence="1">Thyroid</tissue>
    </source>
</reference>
<dbReference type="AlphaFoldDB" id="B9ELE3"/>
<reference evidence="1" key="3">
    <citation type="submission" date="2010-08" db="EMBL/GenBank/DDBJ databases">
        <authorList>
            <consortium name="cGRASP (B.F. Koop &amp; W.S. Davidson)"/>
        </authorList>
    </citation>
    <scope>NUCLEOTIDE SEQUENCE</scope>
    <source>
        <tissue evidence="1">Thyroid</tissue>
    </source>
</reference>
<sequence>MAAMYSGIHLKLKNPKTPWVDKLKLARFAWISSQCLLPNKEQVLFDWISHALTGFYSKKVELPQVVVEGLWIYLDDILHSKKLHSVLSQGKTISLRLAVAQVSWS</sequence>
<reference evidence="1" key="2">
    <citation type="journal article" date="2010" name="BMC Genomics">
        <title>Salmo salar and Esox lucius full-length cDNA sequences reveal changes in evolutionary pressures on a post-tetraploidization genome.</title>
        <authorList>
            <person name="Leong J.S."/>
            <person name="Jantzen S.G."/>
            <person name="von Schalburg K.R."/>
            <person name="Cooper G.A."/>
            <person name="Messmer A.M."/>
            <person name="Liao N.Y."/>
            <person name="Munro S."/>
            <person name="Moore R."/>
            <person name="Holt R.A."/>
            <person name="Jones S.J."/>
            <person name="Davidson W.S."/>
            <person name="Koop B.F."/>
        </authorList>
    </citation>
    <scope>NUCLEOTIDE SEQUENCE</scope>
    <source>
        <tissue evidence="1">Thyroid</tissue>
    </source>
</reference>
<dbReference type="GO" id="GO:0042254">
    <property type="term" value="P:ribosome biogenesis"/>
    <property type="evidence" value="ECO:0007669"/>
    <property type="project" value="TreeGrafter"/>
</dbReference>
<dbReference type="PANTHER" id="PTHR15682">
    <property type="entry name" value="UNHEALTHY RIBOSOME BIOGENESIS PROTEIN 2 HOMOLOG"/>
    <property type="match status" value="1"/>
</dbReference>
<evidence type="ECO:0000313" key="1">
    <source>
        <dbReference type="EMBL" id="ACM08340.1"/>
    </source>
</evidence>
<dbReference type="GO" id="GO:0005730">
    <property type="term" value="C:nucleolus"/>
    <property type="evidence" value="ECO:0007669"/>
    <property type="project" value="TreeGrafter"/>
</dbReference>
<dbReference type="InterPro" id="IPR052609">
    <property type="entry name" value="Ribosome_Biogenesis_Reg"/>
</dbReference>
<dbReference type="PANTHER" id="PTHR15682:SF2">
    <property type="entry name" value="UNHEALTHY RIBOSOME BIOGENESIS PROTEIN 2 HOMOLOG"/>
    <property type="match status" value="1"/>
</dbReference>
<protein>
    <submittedName>
        <fullName evidence="1">KIAA0133</fullName>
    </submittedName>
</protein>
<organism evidence="1">
    <name type="scientific">Salmo salar</name>
    <name type="common">Atlantic salmon</name>
    <dbReference type="NCBI Taxonomy" id="8030"/>
    <lineage>
        <taxon>Eukaryota</taxon>
        <taxon>Metazoa</taxon>
        <taxon>Chordata</taxon>
        <taxon>Craniata</taxon>
        <taxon>Vertebrata</taxon>
        <taxon>Euteleostomi</taxon>
        <taxon>Actinopterygii</taxon>
        <taxon>Neopterygii</taxon>
        <taxon>Teleostei</taxon>
        <taxon>Protacanthopterygii</taxon>
        <taxon>Salmoniformes</taxon>
        <taxon>Salmonidae</taxon>
        <taxon>Salmoninae</taxon>
        <taxon>Salmo</taxon>
    </lineage>
</organism>
<accession>B9ELE3</accession>
<gene>
    <name evidence="1" type="primary">K0133</name>
</gene>